<keyword evidence="3 6" id="KW-0812">Transmembrane</keyword>
<keyword evidence="9" id="KW-1185">Reference proteome</keyword>
<dbReference type="InterPro" id="IPR032694">
    <property type="entry name" value="CopC/D"/>
</dbReference>
<keyword evidence="5 6" id="KW-0472">Membrane</keyword>
<evidence type="ECO:0000256" key="6">
    <source>
        <dbReference type="SAM" id="Phobius"/>
    </source>
</evidence>
<accession>A0A839RMT1</accession>
<dbReference type="PANTHER" id="PTHR34820:SF4">
    <property type="entry name" value="INNER MEMBRANE PROTEIN YEBZ"/>
    <property type="match status" value="1"/>
</dbReference>
<feature type="transmembrane region" description="Helical" evidence="6">
    <location>
        <begin position="223"/>
        <end position="246"/>
    </location>
</feature>
<comment type="subcellular location">
    <subcellularLocation>
        <location evidence="1">Cell membrane</location>
        <topology evidence="1">Multi-pass membrane protein</topology>
    </subcellularLocation>
</comment>
<proteinExistence type="predicted"/>
<dbReference type="GO" id="GO:0005886">
    <property type="term" value="C:plasma membrane"/>
    <property type="evidence" value="ECO:0007669"/>
    <property type="project" value="UniProtKB-SubCell"/>
</dbReference>
<dbReference type="AlphaFoldDB" id="A0A839RMT1"/>
<dbReference type="Proteomes" id="UP000567922">
    <property type="component" value="Unassembled WGS sequence"/>
</dbReference>
<feature type="transmembrane region" description="Helical" evidence="6">
    <location>
        <begin position="125"/>
        <end position="147"/>
    </location>
</feature>
<organism evidence="8 9">
    <name type="scientific">Hoyosella altamirensis</name>
    <dbReference type="NCBI Taxonomy" id="616997"/>
    <lineage>
        <taxon>Bacteria</taxon>
        <taxon>Bacillati</taxon>
        <taxon>Actinomycetota</taxon>
        <taxon>Actinomycetes</taxon>
        <taxon>Mycobacteriales</taxon>
        <taxon>Hoyosellaceae</taxon>
        <taxon>Hoyosella</taxon>
    </lineage>
</organism>
<dbReference type="GO" id="GO:0006825">
    <property type="term" value="P:copper ion transport"/>
    <property type="evidence" value="ECO:0007669"/>
    <property type="project" value="InterPro"/>
</dbReference>
<feature type="transmembrane region" description="Helical" evidence="6">
    <location>
        <begin position="159"/>
        <end position="178"/>
    </location>
</feature>
<feature type="transmembrane region" description="Helical" evidence="6">
    <location>
        <begin position="12"/>
        <end position="30"/>
    </location>
</feature>
<keyword evidence="4 6" id="KW-1133">Transmembrane helix</keyword>
<feature type="transmembrane region" description="Helical" evidence="6">
    <location>
        <begin position="81"/>
        <end position="105"/>
    </location>
</feature>
<evidence type="ECO:0000313" key="9">
    <source>
        <dbReference type="Proteomes" id="UP000567922"/>
    </source>
</evidence>
<comment type="caution">
    <text evidence="8">The sequence shown here is derived from an EMBL/GenBank/DDBJ whole genome shotgun (WGS) entry which is preliminary data.</text>
</comment>
<name>A0A839RMT1_9ACTN</name>
<protein>
    <submittedName>
        <fullName evidence="8">Putative copper resistance protein D</fullName>
    </submittedName>
</protein>
<dbReference type="RefSeq" id="WP_064439924.1">
    <property type="nucleotide sequence ID" value="NZ_BDDI01000006.1"/>
</dbReference>
<evidence type="ECO:0000256" key="1">
    <source>
        <dbReference type="ARBA" id="ARBA00004651"/>
    </source>
</evidence>
<evidence type="ECO:0000256" key="3">
    <source>
        <dbReference type="ARBA" id="ARBA00022692"/>
    </source>
</evidence>
<keyword evidence="2" id="KW-1003">Cell membrane</keyword>
<evidence type="ECO:0000256" key="5">
    <source>
        <dbReference type="ARBA" id="ARBA00023136"/>
    </source>
</evidence>
<feature type="domain" description="Copper resistance protein D" evidence="7">
    <location>
        <begin position="219"/>
        <end position="318"/>
    </location>
</feature>
<reference evidence="8 9" key="1">
    <citation type="submission" date="2020-08" db="EMBL/GenBank/DDBJ databases">
        <title>Sequencing the genomes of 1000 actinobacteria strains.</title>
        <authorList>
            <person name="Klenk H.-P."/>
        </authorList>
    </citation>
    <scope>NUCLEOTIDE SEQUENCE [LARGE SCALE GENOMIC DNA]</scope>
    <source>
        <strain evidence="8 9">DSM 45258</strain>
    </source>
</reference>
<evidence type="ECO:0000313" key="8">
    <source>
        <dbReference type="EMBL" id="MBB3038035.1"/>
    </source>
</evidence>
<dbReference type="Pfam" id="PF05425">
    <property type="entry name" value="CopD"/>
    <property type="match status" value="1"/>
</dbReference>
<dbReference type="EMBL" id="JACHWS010000002">
    <property type="protein sequence ID" value="MBB3038035.1"/>
    <property type="molecule type" value="Genomic_DNA"/>
</dbReference>
<dbReference type="InterPro" id="IPR008457">
    <property type="entry name" value="Cu-R_CopD_dom"/>
</dbReference>
<dbReference type="PANTHER" id="PTHR34820">
    <property type="entry name" value="INNER MEMBRANE PROTEIN YEBZ"/>
    <property type="match status" value="1"/>
</dbReference>
<evidence type="ECO:0000256" key="4">
    <source>
        <dbReference type="ARBA" id="ARBA00022989"/>
    </source>
</evidence>
<gene>
    <name evidence="8" type="ORF">FHU29_002484</name>
</gene>
<dbReference type="OrthoDB" id="4641923at2"/>
<feature type="transmembrane region" description="Helical" evidence="6">
    <location>
        <begin position="258"/>
        <end position="280"/>
    </location>
</feature>
<feature type="transmembrane region" description="Helical" evidence="6">
    <location>
        <begin position="42"/>
        <end position="60"/>
    </location>
</feature>
<evidence type="ECO:0000256" key="2">
    <source>
        <dbReference type="ARBA" id="ARBA00022475"/>
    </source>
</evidence>
<feature type="transmembrane region" description="Helical" evidence="6">
    <location>
        <begin position="301"/>
        <end position="319"/>
    </location>
</feature>
<feature type="transmembrane region" description="Helical" evidence="6">
    <location>
        <begin position="184"/>
        <end position="211"/>
    </location>
</feature>
<evidence type="ECO:0000259" key="7">
    <source>
        <dbReference type="Pfam" id="PF05425"/>
    </source>
</evidence>
<sequence length="322" mass="33130">MVQTARDARHLLWAAVPAVIGGAVAATLIAQHDAATAALTRAVTLGCGVVTLGLCAYPWLLRTEHGQRARAAARDVRRWRLISVFAAAWGAAALAGATASAANLADVTVASLSIEDLATYYVHILLGRISLLVIGCALLLSVAAVLVCRQTSPEARRQWDVPAACVALLGVLALPLAGHASHQALTAILITAHTAAAALWCGLLAALALVARSRGEWATALPAFSRLAAICIAVVAVTGIASAAALLESPTALVSTGYGQVLIGKAIVLSGLFMLGWWWRQVWVGAARNHRGDANVSARRAATEVAIMAIAFGLAASLATTP</sequence>